<evidence type="ECO:0000313" key="2">
    <source>
        <dbReference type="Proteomes" id="UP000228621"/>
    </source>
</evidence>
<dbReference type="AlphaFoldDB" id="A0A2A5JUZ2"/>
<reference evidence="2" key="1">
    <citation type="journal article" date="2019" name="Genome Announc.">
        <title>Draft Genome Sequence of Pseudoalteromonas piscicida Strain 36Y ROTHPW, an Hypersaline Seawater Isolate from the South Coast of Sonora, Mexico.</title>
        <authorList>
            <person name="Sanchez-Diaz R."/>
            <person name="Molina-Garza Z.J."/>
            <person name="Cruz-Suarez L.E."/>
            <person name="Selvin J."/>
            <person name="Kiran G.S."/>
            <person name="Ibarra-Gamez J.C."/>
            <person name="Gomez-Gil B."/>
            <person name="Galaviz-Silva L."/>
        </authorList>
    </citation>
    <scope>NUCLEOTIDE SEQUENCE [LARGE SCALE GENOMIC DNA]</scope>
    <source>
        <strain evidence="2">36Y_RITHPW</strain>
    </source>
</reference>
<name>A0A2A5JUZ2_PSEO7</name>
<organism evidence="1 2">
    <name type="scientific">Pseudoalteromonas piscicida</name>
    <dbReference type="NCBI Taxonomy" id="43662"/>
    <lineage>
        <taxon>Bacteria</taxon>
        <taxon>Pseudomonadati</taxon>
        <taxon>Pseudomonadota</taxon>
        <taxon>Gammaproteobacteria</taxon>
        <taxon>Alteromonadales</taxon>
        <taxon>Pseudoalteromonadaceae</taxon>
        <taxon>Pseudoalteromonas</taxon>
    </lineage>
</organism>
<evidence type="ECO:0008006" key="3">
    <source>
        <dbReference type="Google" id="ProtNLM"/>
    </source>
</evidence>
<dbReference type="OrthoDB" id="9815903at2"/>
<protein>
    <recommendedName>
        <fullName evidence="3">RHS repeat-associated core domain-containing protein</fullName>
    </recommendedName>
</protein>
<dbReference type="Proteomes" id="UP000228621">
    <property type="component" value="Unassembled WGS sequence"/>
</dbReference>
<sequence length="214" mass="24038">MQARYYDPVIGRFYLNDPLPFRGIHSFNRYAYGNNNPYKYIYPTGMCANRQDEAGAGGCSEGMNEIPFPAEYTEIIDEYVDVNGNKLNTKATINCDKECMQAGDLINKGYLELRKNFLLSQELPAIYSASVIGGGIIIEAGVPLYGVYSTLPNEIKGEVKALIFEVMIQFAYPQGINNNGKLDGRRIDNPGKYEISISHKWKKEVSNNYESTRA</sequence>
<comment type="caution">
    <text evidence="1">The sequence shown here is derived from an EMBL/GenBank/DDBJ whole genome shotgun (WGS) entry which is preliminary data.</text>
</comment>
<dbReference type="EMBL" id="NKHF01000014">
    <property type="protein sequence ID" value="PCK33149.1"/>
    <property type="molecule type" value="Genomic_DNA"/>
</dbReference>
<evidence type="ECO:0000313" key="1">
    <source>
        <dbReference type="EMBL" id="PCK33149.1"/>
    </source>
</evidence>
<dbReference type="NCBIfam" id="TIGR03696">
    <property type="entry name" value="Rhs_assc_core"/>
    <property type="match status" value="1"/>
</dbReference>
<proteinExistence type="predicted"/>
<dbReference type="RefSeq" id="WP_099640698.1">
    <property type="nucleotide sequence ID" value="NZ_NKHF01000014.1"/>
</dbReference>
<gene>
    <name evidence="1" type="ORF">CEX98_03255</name>
</gene>
<dbReference type="Gene3D" id="2.180.10.10">
    <property type="entry name" value="RHS repeat-associated core"/>
    <property type="match status" value="1"/>
</dbReference>
<dbReference type="InterPro" id="IPR022385">
    <property type="entry name" value="Rhs_assc_core"/>
</dbReference>
<accession>A0A2A5JUZ2</accession>
<keyword evidence="2" id="KW-1185">Reference proteome</keyword>